<feature type="transmembrane region" description="Helical" evidence="1">
    <location>
        <begin position="41"/>
        <end position="61"/>
    </location>
</feature>
<evidence type="ECO:0000313" key="2">
    <source>
        <dbReference type="EMBL" id="RKE55553.1"/>
    </source>
</evidence>
<proteinExistence type="predicted"/>
<keyword evidence="1" id="KW-0812">Transmembrane</keyword>
<evidence type="ECO:0000313" key="3">
    <source>
        <dbReference type="Proteomes" id="UP000286246"/>
    </source>
</evidence>
<gene>
    <name evidence="2" type="ORF">DFQ12_0385</name>
</gene>
<dbReference type="Proteomes" id="UP000286246">
    <property type="component" value="Unassembled WGS sequence"/>
</dbReference>
<dbReference type="InterPro" id="IPR048136">
    <property type="entry name" value="STM3941-like"/>
</dbReference>
<dbReference type="RefSeq" id="WP_120257326.1">
    <property type="nucleotide sequence ID" value="NZ_RAPY01000001.1"/>
</dbReference>
<sequence length="168" mass="18804">MNETIIEFDSKKRLKLIVFGIVFTVATLTFAYYIFFVAQRINITFGTLMFMMGCLGCYGLISGTKSMFDKDRTGLILNADGIHFKGTPLGKAIGLIKWTAVQSVSEGVAHRAPFVSVKLQNPEDHIQNLSSQLQQFVISNGIAVTADQLSVDFNELKNLIADYHQRYR</sequence>
<name>A0A420BFT4_SPHD1</name>
<dbReference type="NCBIfam" id="NF041635">
    <property type="entry name" value="STM3941_fam"/>
    <property type="match status" value="1"/>
</dbReference>
<comment type="caution">
    <text evidence="2">The sequence shown here is derived from an EMBL/GenBank/DDBJ whole genome shotgun (WGS) entry which is preliminary data.</text>
</comment>
<protein>
    <recommendedName>
        <fullName evidence="4">PH (Pleckstrin Homology) domain-containing protein</fullName>
    </recommendedName>
</protein>
<reference evidence="2 3" key="1">
    <citation type="submission" date="2018-09" db="EMBL/GenBank/DDBJ databases">
        <title>Genomic Encyclopedia of Type Strains, Phase III (KMG-III): the genomes of soil and plant-associated and newly described type strains.</title>
        <authorList>
            <person name="Whitman W."/>
        </authorList>
    </citation>
    <scope>NUCLEOTIDE SEQUENCE [LARGE SCALE GENOMIC DNA]</scope>
    <source>
        <strain evidence="2 3">CECT 7938</strain>
    </source>
</reference>
<organism evidence="2 3">
    <name type="scientific">Sphingobacterium detergens</name>
    <dbReference type="NCBI Taxonomy" id="1145106"/>
    <lineage>
        <taxon>Bacteria</taxon>
        <taxon>Pseudomonadati</taxon>
        <taxon>Bacteroidota</taxon>
        <taxon>Sphingobacteriia</taxon>
        <taxon>Sphingobacteriales</taxon>
        <taxon>Sphingobacteriaceae</taxon>
        <taxon>Sphingobacterium</taxon>
    </lineage>
</organism>
<feature type="transmembrane region" description="Helical" evidence="1">
    <location>
        <begin position="16"/>
        <end position="35"/>
    </location>
</feature>
<keyword evidence="1" id="KW-0472">Membrane</keyword>
<keyword evidence="1" id="KW-1133">Transmembrane helix</keyword>
<keyword evidence="3" id="KW-1185">Reference proteome</keyword>
<evidence type="ECO:0008006" key="4">
    <source>
        <dbReference type="Google" id="ProtNLM"/>
    </source>
</evidence>
<accession>A0A420BFT4</accession>
<dbReference type="OrthoDB" id="707001at2"/>
<evidence type="ECO:0000256" key="1">
    <source>
        <dbReference type="SAM" id="Phobius"/>
    </source>
</evidence>
<dbReference type="EMBL" id="RAPY01000001">
    <property type="protein sequence ID" value="RKE55553.1"/>
    <property type="molecule type" value="Genomic_DNA"/>
</dbReference>
<dbReference type="AlphaFoldDB" id="A0A420BFT4"/>